<sequence>MKNFTLKSVALLIAMGSMNQVWAADTSLNGLFNLGQDCKVQDNSVQSVQAMLGCGTLHGVVKSTYYSLNNGYFVNNLNQDTVAIGGYVRYETAPFFGVQAGVGYDLQRRLDDKNQNDEVDELKEDRDGLAEAYLTWKNDLARVTIGNQRLNLPFMGDYADRRVLMYLYQAADVQVGNNTDFLRLTKVNKYKSYGEDEFTKTSRQNSNIETDGLWSFGLGKSFDLASDKKLKAQLWYQDYDDYTRLIYTQADLSFPKLNYSPEFSVQYISGKDQGKALAGEVNSQIFGAQAALKVLPKASLKVAYNYIKPDSESYLNGALLTPYATKTSSGEIFAQPFFTSTQDLGAGNAFMLSLEAKVTDQVIAGARYSFMDLKEKENVASRNQSEYMIFGIYNFTGALKGFSVSNFFGIQTSPRYEKDFLQNRFTLSYKF</sequence>
<name>A0A150HLM6_9GAMM</name>
<keyword evidence="2" id="KW-0813">Transport</keyword>
<feature type="signal peptide" evidence="4">
    <location>
        <begin position="1"/>
        <end position="23"/>
    </location>
</feature>
<evidence type="ECO:0000256" key="3">
    <source>
        <dbReference type="ARBA" id="ARBA00022729"/>
    </source>
</evidence>
<dbReference type="EMBL" id="JRUE01000210">
    <property type="protein sequence ID" value="KXZ66339.1"/>
    <property type="molecule type" value="Genomic_DNA"/>
</dbReference>
<dbReference type="InterPro" id="IPR023614">
    <property type="entry name" value="Porin_dom_sf"/>
</dbReference>
<gene>
    <name evidence="5" type="ORF">AVENLUH5627_02623</name>
</gene>
<dbReference type="Proteomes" id="UP000075680">
    <property type="component" value="Unassembled WGS sequence"/>
</dbReference>
<feature type="chain" id="PRO_5007562768" description="Outer membrane porin, OprD family" evidence="4">
    <location>
        <begin position="24"/>
        <end position="431"/>
    </location>
</feature>
<evidence type="ECO:0000256" key="4">
    <source>
        <dbReference type="SAM" id="SignalP"/>
    </source>
</evidence>
<evidence type="ECO:0000313" key="5">
    <source>
        <dbReference type="EMBL" id="KXZ66339.1"/>
    </source>
</evidence>
<dbReference type="AlphaFoldDB" id="A0A150HLM6"/>
<evidence type="ECO:0000313" key="6">
    <source>
        <dbReference type="Proteomes" id="UP000075680"/>
    </source>
</evidence>
<evidence type="ECO:0000256" key="1">
    <source>
        <dbReference type="ARBA" id="ARBA00009075"/>
    </source>
</evidence>
<dbReference type="Gene3D" id="2.40.160.10">
    <property type="entry name" value="Porin"/>
    <property type="match status" value="1"/>
</dbReference>
<evidence type="ECO:0008006" key="7">
    <source>
        <dbReference type="Google" id="ProtNLM"/>
    </source>
</evidence>
<proteinExistence type="inferred from homology"/>
<accession>A0A150HLM6</accession>
<keyword evidence="3 4" id="KW-0732">Signal</keyword>
<dbReference type="RefSeq" id="WP_061519319.1">
    <property type="nucleotide sequence ID" value="NZ_JRUE01000210.1"/>
</dbReference>
<protein>
    <recommendedName>
        <fullName evidence="7">Outer membrane porin, OprD family</fullName>
    </recommendedName>
</protein>
<comment type="similarity">
    <text evidence="1">Belongs to the outer membrane porin (Opr) (TC 1.B.25) family.</text>
</comment>
<comment type="caution">
    <text evidence="5">The sequence shown here is derived from an EMBL/GenBank/DDBJ whole genome shotgun (WGS) entry which is preliminary data.</text>
</comment>
<reference evidence="5 6" key="1">
    <citation type="journal article" date="2016" name="Sci. Rep.">
        <title>Genomic and phenotypic characterization of the species Acinetobacter venetianus.</title>
        <authorList>
            <person name="Fondi M."/>
            <person name="Maida I."/>
            <person name="Perrin E."/>
            <person name="Orlandini V."/>
            <person name="La Torre L."/>
            <person name="Bosi E."/>
            <person name="Negroni A."/>
            <person name="Zanaroli G."/>
            <person name="Fava F."/>
            <person name="Decorosi F."/>
            <person name="Giovannetti L."/>
            <person name="Viti C."/>
            <person name="Vaneechoutte M."/>
            <person name="Dijkshoorn L."/>
            <person name="Fani R."/>
        </authorList>
    </citation>
    <scope>NUCLEOTIDE SEQUENCE [LARGE SCALE GENOMIC DNA]</scope>
    <source>
        <strain evidence="5 6">LUH5627</strain>
    </source>
</reference>
<organism evidence="5 6">
    <name type="scientific">Acinetobacter venetianus</name>
    <dbReference type="NCBI Taxonomy" id="52133"/>
    <lineage>
        <taxon>Bacteria</taxon>
        <taxon>Pseudomonadati</taxon>
        <taxon>Pseudomonadota</taxon>
        <taxon>Gammaproteobacteria</taxon>
        <taxon>Moraxellales</taxon>
        <taxon>Moraxellaceae</taxon>
        <taxon>Acinetobacter</taxon>
    </lineage>
</organism>
<dbReference type="Pfam" id="PF03573">
    <property type="entry name" value="OprD"/>
    <property type="match status" value="1"/>
</dbReference>
<dbReference type="PATRIC" id="fig|52133.18.peg.2692"/>
<dbReference type="InterPro" id="IPR005318">
    <property type="entry name" value="OM_porin_bac"/>
</dbReference>
<evidence type="ECO:0000256" key="2">
    <source>
        <dbReference type="ARBA" id="ARBA00022448"/>
    </source>
</evidence>